<dbReference type="Pfam" id="PF00172">
    <property type="entry name" value="Zn_clus"/>
    <property type="match status" value="1"/>
</dbReference>
<name>A0A2I2F7D2_ASPCN</name>
<keyword evidence="4" id="KW-0804">Transcription</keyword>
<dbReference type="GO" id="GO:0045944">
    <property type="term" value="P:positive regulation of transcription by RNA polymerase II"/>
    <property type="evidence" value="ECO:0007669"/>
    <property type="project" value="TreeGrafter"/>
</dbReference>
<dbReference type="Gene3D" id="4.10.240.10">
    <property type="entry name" value="Zn(2)-C6 fungal-type DNA-binding domain"/>
    <property type="match status" value="1"/>
</dbReference>
<dbReference type="InterPro" id="IPR021858">
    <property type="entry name" value="Fun_TF"/>
</dbReference>
<feature type="domain" description="Zn(2)-C6 fungal-type" evidence="6">
    <location>
        <begin position="5"/>
        <end position="33"/>
    </location>
</feature>
<accession>A0A2I2F7D2</accession>
<dbReference type="Proteomes" id="UP000234585">
    <property type="component" value="Unassembled WGS sequence"/>
</dbReference>
<dbReference type="OrthoDB" id="5380854at2759"/>
<dbReference type="GO" id="GO:0000976">
    <property type="term" value="F:transcription cis-regulatory region binding"/>
    <property type="evidence" value="ECO:0007669"/>
    <property type="project" value="TreeGrafter"/>
</dbReference>
<evidence type="ECO:0000259" key="6">
    <source>
        <dbReference type="PROSITE" id="PS50048"/>
    </source>
</evidence>
<sequence length="501" mass="56213">MPDRSCHSCRRRRLKCDRAVPQCQKCLTTGTECLGYGKLILWNQGVASRGKMMGKTFPTARNQVDGSSKKIGQGAGAILSTSNGSPHDDFYQQRLAFPLIDPLFQDLSPSTRRYLSHFGSNFVKELVIYDVPDQNPVRQLLRYSREYPVLLQAIVATSAHHLYNISPSQTFALRDALSSKGRALELLKDTLGNIGLFDVNIMLAVVMLLIYFEWIQSGKNTWRVHLEGAKSLIRYIKSHAGKESTDSFAGLFVRRWLISEFLILDIIGSTVSSTSSLETSIYGIEDGFDIDAILTIAEVNNYVSCPAKLMRHILSVAQMSAEPEQDGGQLAREEKVAMILRSARLFDPAGWASEIQSLTPCNDYSPRTQIATAFKAATCLYAARMLPQDHPDSYSQDDRQQLVSTVIYQLSNIHPDSELFKSTSWPCFVAGAEATAPEQRAWIMTYLQTISQVLPYKTYQTSMDTLEMIWNSGYHDHFLGNCEKGDWVRTIKRLGVDLFIA</sequence>
<dbReference type="InterPro" id="IPR036864">
    <property type="entry name" value="Zn2-C6_fun-type_DNA-bd_sf"/>
</dbReference>
<dbReference type="PANTHER" id="PTHR37534:SF51">
    <property type="entry name" value="ACRIFLAVINE SENSITIVITY CONTROL PROTEIN ACR-2"/>
    <property type="match status" value="1"/>
</dbReference>
<dbReference type="SMART" id="SM00066">
    <property type="entry name" value="GAL4"/>
    <property type="match status" value="1"/>
</dbReference>
<dbReference type="PROSITE" id="PS50048">
    <property type="entry name" value="ZN2_CY6_FUNGAL_2"/>
    <property type="match status" value="1"/>
</dbReference>
<evidence type="ECO:0000256" key="5">
    <source>
        <dbReference type="ARBA" id="ARBA00023242"/>
    </source>
</evidence>
<comment type="subcellular location">
    <subcellularLocation>
        <location evidence="1">Nucleus</location>
    </subcellularLocation>
</comment>
<dbReference type="GO" id="GO:0005634">
    <property type="term" value="C:nucleus"/>
    <property type="evidence" value="ECO:0007669"/>
    <property type="project" value="UniProtKB-SubCell"/>
</dbReference>
<dbReference type="GeneID" id="36526306"/>
<dbReference type="SUPFAM" id="SSF57701">
    <property type="entry name" value="Zn2/Cys6 DNA-binding domain"/>
    <property type="match status" value="1"/>
</dbReference>
<gene>
    <name evidence="7" type="ORF">BDW47DRAFT_48353</name>
</gene>
<reference evidence="7 8" key="1">
    <citation type="submission" date="2017-12" db="EMBL/GenBank/DDBJ databases">
        <authorList>
            <consortium name="DOE Joint Genome Institute"/>
            <person name="Haridas S."/>
            <person name="Kjaerbolling I."/>
            <person name="Vesth T.C."/>
            <person name="Frisvad J.C."/>
            <person name="Nybo J.L."/>
            <person name="Theobald S."/>
            <person name="Kuo A."/>
            <person name="Bowyer P."/>
            <person name="Matsuda Y."/>
            <person name="Mondo S."/>
            <person name="Lyhne E.K."/>
            <person name="Kogle M.E."/>
            <person name="Clum A."/>
            <person name="Lipzen A."/>
            <person name="Salamov A."/>
            <person name="Ngan C.Y."/>
            <person name="Daum C."/>
            <person name="Chiniquy J."/>
            <person name="Barry K."/>
            <person name="LaButti K."/>
            <person name="Simmons B.A."/>
            <person name="Magnuson J.K."/>
            <person name="Mortensen U.H."/>
            <person name="Larsen T.O."/>
            <person name="Grigoriev I.V."/>
            <person name="Baker S.E."/>
            <person name="Andersen M.R."/>
            <person name="Nordberg H.P."/>
            <person name="Cantor M.N."/>
            <person name="Hua S.X."/>
        </authorList>
    </citation>
    <scope>NUCLEOTIDE SEQUENCE [LARGE SCALE GENOMIC DNA]</scope>
    <source>
        <strain evidence="7 8">CBS 102.13</strain>
    </source>
</reference>
<dbReference type="GO" id="GO:0008270">
    <property type="term" value="F:zinc ion binding"/>
    <property type="evidence" value="ECO:0007669"/>
    <property type="project" value="InterPro"/>
</dbReference>
<dbReference type="AlphaFoldDB" id="A0A2I2F7D2"/>
<dbReference type="InterPro" id="IPR001138">
    <property type="entry name" value="Zn2Cys6_DnaBD"/>
</dbReference>
<evidence type="ECO:0000313" key="8">
    <source>
        <dbReference type="Proteomes" id="UP000234585"/>
    </source>
</evidence>
<proteinExistence type="predicted"/>
<dbReference type="PANTHER" id="PTHR37534">
    <property type="entry name" value="TRANSCRIPTIONAL ACTIVATOR PROTEIN UGA3"/>
    <property type="match status" value="1"/>
</dbReference>
<organism evidence="7 8">
    <name type="scientific">Aspergillus candidus</name>
    <dbReference type="NCBI Taxonomy" id="41067"/>
    <lineage>
        <taxon>Eukaryota</taxon>
        <taxon>Fungi</taxon>
        <taxon>Dikarya</taxon>
        <taxon>Ascomycota</taxon>
        <taxon>Pezizomycotina</taxon>
        <taxon>Eurotiomycetes</taxon>
        <taxon>Eurotiomycetidae</taxon>
        <taxon>Eurotiales</taxon>
        <taxon>Aspergillaceae</taxon>
        <taxon>Aspergillus</taxon>
        <taxon>Aspergillus subgen. Circumdati</taxon>
    </lineage>
</organism>
<dbReference type="STRING" id="41067.A0A2I2F7D2"/>
<evidence type="ECO:0000256" key="2">
    <source>
        <dbReference type="ARBA" id="ARBA00023015"/>
    </source>
</evidence>
<protein>
    <submittedName>
        <fullName evidence="7">Fungal-specific transcription factor domain-domain-containing protein</fullName>
    </submittedName>
</protein>
<dbReference type="PROSITE" id="PS00463">
    <property type="entry name" value="ZN2_CY6_FUNGAL_1"/>
    <property type="match status" value="1"/>
</dbReference>
<dbReference type="Pfam" id="PF11951">
    <property type="entry name" value="Fungal_trans_2"/>
    <property type="match status" value="1"/>
</dbReference>
<evidence type="ECO:0000256" key="3">
    <source>
        <dbReference type="ARBA" id="ARBA00023125"/>
    </source>
</evidence>
<dbReference type="EMBL" id="KZ559150">
    <property type="protein sequence ID" value="PLB36542.1"/>
    <property type="molecule type" value="Genomic_DNA"/>
</dbReference>
<evidence type="ECO:0000313" key="7">
    <source>
        <dbReference type="EMBL" id="PLB36542.1"/>
    </source>
</evidence>
<dbReference type="RefSeq" id="XP_024670554.1">
    <property type="nucleotide sequence ID" value="XM_024819146.1"/>
</dbReference>
<dbReference type="CDD" id="cd00067">
    <property type="entry name" value="GAL4"/>
    <property type="match status" value="1"/>
</dbReference>
<keyword evidence="3" id="KW-0238">DNA-binding</keyword>
<keyword evidence="8" id="KW-1185">Reference proteome</keyword>
<keyword evidence="2" id="KW-0805">Transcription regulation</keyword>
<dbReference type="GO" id="GO:0000981">
    <property type="term" value="F:DNA-binding transcription factor activity, RNA polymerase II-specific"/>
    <property type="evidence" value="ECO:0007669"/>
    <property type="project" value="InterPro"/>
</dbReference>
<keyword evidence="5" id="KW-0539">Nucleus</keyword>
<evidence type="ECO:0000256" key="1">
    <source>
        <dbReference type="ARBA" id="ARBA00004123"/>
    </source>
</evidence>
<evidence type="ECO:0000256" key="4">
    <source>
        <dbReference type="ARBA" id="ARBA00023163"/>
    </source>
</evidence>